<accession>A0AAW6RH29</accession>
<dbReference type="InterPro" id="IPR023408">
    <property type="entry name" value="MscS_beta-dom_sf"/>
</dbReference>
<sequence length="399" mass="43803">MELIAPYFKLSPDPAIWTVQLLLIGVITICCNFVLLRLLDFFGRKEKKRHAPGVWDGALLKAARLPLRLLMWVGGLSAAVSLLHAIEPLWLHNFLLQARRVMLIGIAALFITRFIANMEKGLLRAGSGHRLPDATTVYAVGRLLRLCALAIAALAVAEALGMSISGLLAFGGIGGMAIGFAAKDMLSNFFGGLMIYLDKPFTVGDWIRSPDRNIEGVVEEIGWRMTRIRTFEMRPLYVPNSIFSNIAVENPSRMMNRRIYETLSIRYSDADKMAAICDDVRGMLEKHPDIANEQTIIVHFMTCNASSLDFMVYCYTRTTEWVPYHAVKQDVMLKIMDIVARHGAEFPFPTRTLYMAGGEGDAAAQAAMQAESPRQAMSAAAAPPGSAAPSRPAPGAGAQ</sequence>
<organism evidence="12 13">
    <name type="scientific">Ottowia cancrivicina</name>
    <dbReference type="NCBI Taxonomy" id="3040346"/>
    <lineage>
        <taxon>Bacteria</taxon>
        <taxon>Pseudomonadati</taxon>
        <taxon>Pseudomonadota</taxon>
        <taxon>Betaproteobacteria</taxon>
        <taxon>Burkholderiales</taxon>
        <taxon>Comamonadaceae</taxon>
        <taxon>Ottowia</taxon>
    </lineage>
</organism>
<evidence type="ECO:0000259" key="10">
    <source>
        <dbReference type="Pfam" id="PF21082"/>
    </source>
</evidence>
<dbReference type="PANTHER" id="PTHR43634">
    <property type="entry name" value="OW CONDUCTANCE MECHANOSENSITIVE CHANNEL"/>
    <property type="match status" value="1"/>
</dbReference>
<feature type="domain" description="Mechanosensitive ion channel transmembrane helices 2/3" evidence="11">
    <location>
        <begin position="144"/>
        <end position="183"/>
    </location>
</feature>
<dbReference type="Gene3D" id="2.30.30.60">
    <property type="match status" value="1"/>
</dbReference>
<dbReference type="SUPFAM" id="SSF82861">
    <property type="entry name" value="Mechanosensitive channel protein MscS (YggB), transmembrane region"/>
    <property type="match status" value="1"/>
</dbReference>
<evidence type="ECO:0000259" key="9">
    <source>
        <dbReference type="Pfam" id="PF00924"/>
    </source>
</evidence>
<dbReference type="Proteomes" id="UP001237156">
    <property type="component" value="Unassembled WGS sequence"/>
</dbReference>
<evidence type="ECO:0000256" key="8">
    <source>
        <dbReference type="SAM" id="Phobius"/>
    </source>
</evidence>
<dbReference type="Gene3D" id="3.30.70.100">
    <property type="match status" value="1"/>
</dbReference>
<keyword evidence="3" id="KW-1003">Cell membrane</keyword>
<dbReference type="InterPro" id="IPR049278">
    <property type="entry name" value="MS_channel_C"/>
</dbReference>
<evidence type="ECO:0000256" key="2">
    <source>
        <dbReference type="ARBA" id="ARBA00008017"/>
    </source>
</evidence>
<feature type="transmembrane region" description="Helical" evidence="8">
    <location>
        <begin position="15"/>
        <end position="39"/>
    </location>
</feature>
<evidence type="ECO:0000259" key="11">
    <source>
        <dbReference type="Pfam" id="PF21088"/>
    </source>
</evidence>
<dbReference type="Pfam" id="PF21082">
    <property type="entry name" value="MS_channel_3rd"/>
    <property type="match status" value="1"/>
</dbReference>
<dbReference type="InterPro" id="IPR049142">
    <property type="entry name" value="MS_channel_1st"/>
</dbReference>
<feature type="domain" description="Mechanosensitive ion channel MscS C-terminal" evidence="10">
    <location>
        <begin position="267"/>
        <end position="346"/>
    </location>
</feature>
<protein>
    <submittedName>
        <fullName evidence="12">Mechanosensitive ion channel family protein</fullName>
    </submittedName>
</protein>
<keyword evidence="4 8" id="KW-0812">Transmembrane</keyword>
<dbReference type="InterPro" id="IPR006685">
    <property type="entry name" value="MscS_channel_2nd"/>
</dbReference>
<dbReference type="GO" id="GO:0008381">
    <property type="term" value="F:mechanosensitive monoatomic ion channel activity"/>
    <property type="evidence" value="ECO:0007669"/>
    <property type="project" value="UniProtKB-ARBA"/>
</dbReference>
<dbReference type="InterPro" id="IPR011066">
    <property type="entry name" value="MscS_channel_C_sf"/>
</dbReference>
<dbReference type="InterPro" id="IPR010920">
    <property type="entry name" value="LSM_dom_sf"/>
</dbReference>
<dbReference type="SUPFAM" id="SSF50182">
    <property type="entry name" value="Sm-like ribonucleoproteins"/>
    <property type="match status" value="1"/>
</dbReference>
<comment type="similarity">
    <text evidence="2">Belongs to the MscS (TC 1.A.23) family.</text>
</comment>
<dbReference type="RefSeq" id="WP_279523301.1">
    <property type="nucleotide sequence ID" value="NZ_JARVII010000001.1"/>
</dbReference>
<feature type="transmembrane region" description="Helical" evidence="8">
    <location>
        <begin position="98"/>
        <end position="116"/>
    </location>
</feature>
<keyword evidence="13" id="KW-1185">Reference proteome</keyword>
<evidence type="ECO:0000256" key="3">
    <source>
        <dbReference type="ARBA" id="ARBA00022475"/>
    </source>
</evidence>
<feature type="region of interest" description="Disordered" evidence="7">
    <location>
        <begin position="364"/>
        <end position="399"/>
    </location>
</feature>
<evidence type="ECO:0000256" key="5">
    <source>
        <dbReference type="ARBA" id="ARBA00022989"/>
    </source>
</evidence>
<feature type="transmembrane region" description="Helical" evidence="8">
    <location>
        <begin position="69"/>
        <end position="86"/>
    </location>
</feature>
<dbReference type="GO" id="GO:0005886">
    <property type="term" value="C:plasma membrane"/>
    <property type="evidence" value="ECO:0007669"/>
    <property type="project" value="UniProtKB-SubCell"/>
</dbReference>
<feature type="transmembrane region" description="Helical" evidence="8">
    <location>
        <begin position="163"/>
        <end position="182"/>
    </location>
</feature>
<dbReference type="InterPro" id="IPR011014">
    <property type="entry name" value="MscS_channel_TM-2"/>
</dbReference>
<comment type="subcellular location">
    <subcellularLocation>
        <location evidence="1">Cell membrane</location>
        <topology evidence="1">Multi-pass membrane protein</topology>
    </subcellularLocation>
</comment>
<keyword evidence="6 8" id="KW-0472">Membrane</keyword>
<dbReference type="Gene3D" id="1.10.287.1260">
    <property type="match status" value="1"/>
</dbReference>
<keyword evidence="5 8" id="KW-1133">Transmembrane helix</keyword>
<comment type="caution">
    <text evidence="12">The sequence shown here is derived from an EMBL/GenBank/DDBJ whole genome shotgun (WGS) entry which is preliminary data.</text>
</comment>
<dbReference type="AlphaFoldDB" id="A0AAW6RH29"/>
<evidence type="ECO:0000313" key="13">
    <source>
        <dbReference type="Proteomes" id="UP001237156"/>
    </source>
</evidence>
<name>A0AAW6RH29_9BURK</name>
<dbReference type="InterPro" id="IPR045042">
    <property type="entry name" value="YnaI-like"/>
</dbReference>
<proteinExistence type="inferred from homology"/>
<gene>
    <name evidence="12" type="ORF">QB898_00045</name>
</gene>
<evidence type="ECO:0000256" key="6">
    <source>
        <dbReference type="ARBA" id="ARBA00023136"/>
    </source>
</evidence>
<evidence type="ECO:0000313" key="12">
    <source>
        <dbReference type="EMBL" id="MDG9698124.1"/>
    </source>
</evidence>
<dbReference type="EMBL" id="JARVII010000001">
    <property type="protein sequence ID" value="MDG9698124.1"/>
    <property type="molecule type" value="Genomic_DNA"/>
</dbReference>
<dbReference type="Pfam" id="PF21088">
    <property type="entry name" value="MS_channel_1st"/>
    <property type="match status" value="1"/>
</dbReference>
<reference evidence="12 13" key="1">
    <citation type="submission" date="2023-04" db="EMBL/GenBank/DDBJ databases">
        <title>Ottowia paracancer sp. nov., isolated from human stomach.</title>
        <authorList>
            <person name="Song Y."/>
        </authorList>
    </citation>
    <scope>NUCLEOTIDE SEQUENCE [LARGE SCALE GENOMIC DNA]</scope>
    <source>
        <strain evidence="12 13">10c7w1</strain>
    </source>
</reference>
<dbReference type="PANTHER" id="PTHR43634:SF2">
    <property type="entry name" value="LOW CONDUCTANCE MECHANOSENSITIVE CHANNEL YNAI"/>
    <property type="match status" value="1"/>
</dbReference>
<dbReference type="Pfam" id="PF00924">
    <property type="entry name" value="MS_channel_2nd"/>
    <property type="match status" value="1"/>
</dbReference>
<feature type="domain" description="Mechanosensitive ion channel MscS" evidence="9">
    <location>
        <begin position="184"/>
        <end position="253"/>
    </location>
</feature>
<evidence type="ECO:0000256" key="4">
    <source>
        <dbReference type="ARBA" id="ARBA00022692"/>
    </source>
</evidence>
<evidence type="ECO:0000256" key="7">
    <source>
        <dbReference type="SAM" id="MobiDB-lite"/>
    </source>
</evidence>
<evidence type="ECO:0000256" key="1">
    <source>
        <dbReference type="ARBA" id="ARBA00004651"/>
    </source>
</evidence>
<dbReference type="SUPFAM" id="SSF82689">
    <property type="entry name" value="Mechanosensitive channel protein MscS (YggB), C-terminal domain"/>
    <property type="match status" value="1"/>
</dbReference>